<name>A0A0H3G1X7_ZYMMA</name>
<dbReference type="EC" id="1.3.1.12" evidence="3"/>
<dbReference type="OrthoDB" id="9802008at2"/>
<dbReference type="Proteomes" id="UP000001494">
    <property type="component" value="Chromosome"/>
</dbReference>
<dbReference type="InterPro" id="IPR046826">
    <property type="entry name" value="PDH_N"/>
</dbReference>
<dbReference type="PANTHER" id="PTHR21363:SF0">
    <property type="entry name" value="PREPHENATE DEHYDROGENASE [NADP(+)]"/>
    <property type="match status" value="1"/>
</dbReference>
<evidence type="ECO:0000256" key="9">
    <source>
        <dbReference type="ARBA" id="ARBA00049260"/>
    </source>
</evidence>
<evidence type="ECO:0000259" key="10">
    <source>
        <dbReference type="PROSITE" id="PS51176"/>
    </source>
</evidence>
<evidence type="ECO:0000256" key="7">
    <source>
        <dbReference type="ARBA" id="ARBA00023027"/>
    </source>
</evidence>
<dbReference type="GO" id="GO:0004665">
    <property type="term" value="F:prephenate dehydrogenase (NADP+) activity"/>
    <property type="evidence" value="ECO:0007669"/>
    <property type="project" value="InterPro"/>
</dbReference>
<dbReference type="eggNOG" id="COG0287">
    <property type="taxonomic scope" value="Bacteria"/>
</dbReference>
<evidence type="ECO:0000256" key="5">
    <source>
        <dbReference type="ARBA" id="ARBA00022605"/>
    </source>
</evidence>
<keyword evidence="8" id="KW-0057">Aromatic amino acid biosynthesis</keyword>
<evidence type="ECO:0000256" key="6">
    <source>
        <dbReference type="ARBA" id="ARBA00023002"/>
    </source>
</evidence>
<evidence type="ECO:0000313" key="11">
    <source>
        <dbReference type="EMBL" id="AEH62790.1"/>
    </source>
</evidence>
<sequence length="293" mass="32032" precursor="true">MTVFKHIAIIGLGLIGSSAARATKAYCPDVTVSLYDKSEFVRDRARALNLGDNVTDDIQDAVREADLVLLCVPVRAMGIVAAAMAPALKKDVIICDTGSVKVSVIKTLQDNLPNHIIVPSHPLAGTENNGPDAGFAELFQDHPVILTPDAHTPAQAIAYIADYWEEIGGRINLMSAEHHDHVLALTSHLPHVIAYQLIGMVSGYEKKSRTPIMRYSAGSFRDATRVAASEPRLWQDIMLENAPALLPVLDHFIADLKKLRTAIASQDGDYLLEHFKESQKARLALKTDHDIHP</sequence>
<evidence type="ECO:0000256" key="1">
    <source>
        <dbReference type="ARBA" id="ARBA00005067"/>
    </source>
</evidence>
<dbReference type="FunFam" id="1.10.3660.10:FF:000003">
    <property type="entry name" value="Prephenate dehydrogenase"/>
    <property type="match status" value="1"/>
</dbReference>
<reference evidence="11 12" key="1">
    <citation type="journal article" date="2011" name="J. Bacteriol.">
        <title>Genome sequence of the ethanol-producing Zymomonas mobilis subsp. mobilis lectotype strain ATCC 10988.</title>
        <authorList>
            <person name="Pappas K.M."/>
            <person name="Kouvelis V.N."/>
            <person name="Saunders E."/>
            <person name="Brettin T.S."/>
            <person name="Bruce D."/>
            <person name="Detter C."/>
            <person name="Balakireva M."/>
            <person name="Han C.S."/>
            <person name="Savvakis G."/>
            <person name="Kyrpides N.C."/>
            <person name="Typas M.A."/>
        </authorList>
    </citation>
    <scope>NUCLEOTIDE SEQUENCE [LARGE SCALE GENOMIC DNA]</scope>
    <source>
        <strain evidence="12">ATCC 10988 / DSM 424 / CCUG 17860 / LMG 404 / NCIMB 8938 / NRRL B-806 / ZM1</strain>
    </source>
</reference>
<dbReference type="EMBL" id="CP002850">
    <property type="protein sequence ID" value="AEH62790.1"/>
    <property type="molecule type" value="Genomic_DNA"/>
</dbReference>
<dbReference type="Gene3D" id="3.40.50.720">
    <property type="entry name" value="NAD(P)-binding Rossmann-like Domain"/>
    <property type="match status" value="1"/>
</dbReference>
<comment type="catalytic activity">
    <reaction evidence="9">
        <text>prephenate + NAD(+) = 3-(4-hydroxyphenyl)pyruvate + CO2 + NADH</text>
        <dbReference type="Rhea" id="RHEA:13869"/>
        <dbReference type="ChEBI" id="CHEBI:16526"/>
        <dbReference type="ChEBI" id="CHEBI:29934"/>
        <dbReference type="ChEBI" id="CHEBI:36242"/>
        <dbReference type="ChEBI" id="CHEBI:57540"/>
        <dbReference type="ChEBI" id="CHEBI:57945"/>
        <dbReference type="EC" id="1.3.1.12"/>
    </reaction>
</comment>
<dbReference type="Pfam" id="PF20463">
    <property type="entry name" value="PDH_C"/>
    <property type="match status" value="1"/>
</dbReference>
<dbReference type="SUPFAM" id="SSF51735">
    <property type="entry name" value="NAD(P)-binding Rossmann-fold domains"/>
    <property type="match status" value="1"/>
</dbReference>
<dbReference type="GO" id="GO:0008977">
    <property type="term" value="F:prephenate dehydrogenase (NAD+) activity"/>
    <property type="evidence" value="ECO:0007669"/>
    <property type="project" value="UniProtKB-EC"/>
</dbReference>
<dbReference type="AlphaFoldDB" id="A0A0H3G1X7"/>
<keyword evidence="7" id="KW-0520">NAD</keyword>
<accession>A0A0H3G1X7</accession>
<protein>
    <recommendedName>
        <fullName evidence="3">prephenate dehydrogenase</fullName>
        <ecNumber evidence="3">1.3.1.12</ecNumber>
    </recommendedName>
</protein>
<proteinExistence type="inferred from homology"/>
<dbReference type="HOGENOM" id="CLU_055968_0_1_5"/>
<keyword evidence="6 11" id="KW-0560">Oxidoreductase</keyword>
<evidence type="ECO:0000313" key="12">
    <source>
        <dbReference type="Proteomes" id="UP000001494"/>
    </source>
</evidence>
<dbReference type="Pfam" id="PF02153">
    <property type="entry name" value="PDH_N"/>
    <property type="match status" value="1"/>
</dbReference>
<comment type="similarity">
    <text evidence="2">Belongs to the prephenate/arogenate dehydrogenase family.</text>
</comment>
<dbReference type="InterPro" id="IPR003099">
    <property type="entry name" value="Prephen_DH"/>
</dbReference>
<evidence type="ECO:0000256" key="2">
    <source>
        <dbReference type="ARBA" id="ARBA00007964"/>
    </source>
</evidence>
<dbReference type="GO" id="GO:0006571">
    <property type="term" value="P:tyrosine biosynthetic process"/>
    <property type="evidence" value="ECO:0007669"/>
    <property type="project" value="UniProtKB-KW"/>
</dbReference>
<dbReference type="KEGG" id="zmm:Zmob_0955"/>
<dbReference type="InterPro" id="IPR036291">
    <property type="entry name" value="NAD(P)-bd_dom_sf"/>
</dbReference>
<feature type="domain" description="Prephenate/arogenate dehydrogenase" evidence="10">
    <location>
        <begin position="5"/>
        <end position="293"/>
    </location>
</feature>
<dbReference type="SUPFAM" id="SSF48179">
    <property type="entry name" value="6-phosphogluconate dehydrogenase C-terminal domain-like"/>
    <property type="match status" value="1"/>
</dbReference>
<dbReference type="InterPro" id="IPR050812">
    <property type="entry name" value="Preph/Arog_dehydrog"/>
</dbReference>
<dbReference type="PROSITE" id="PS51176">
    <property type="entry name" value="PDH_ADH"/>
    <property type="match status" value="1"/>
</dbReference>
<evidence type="ECO:0000256" key="3">
    <source>
        <dbReference type="ARBA" id="ARBA00012068"/>
    </source>
</evidence>
<dbReference type="InterPro" id="IPR008927">
    <property type="entry name" value="6-PGluconate_DH-like_C_sf"/>
</dbReference>
<dbReference type="PANTHER" id="PTHR21363">
    <property type="entry name" value="PREPHENATE DEHYDROGENASE"/>
    <property type="match status" value="1"/>
</dbReference>
<dbReference type="Gene3D" id="1.10.3660.10">
    <property type="entry name" value="6-phosphogluconate dehydrogenase C-terminal like domain"/>
    <property type="match status" value="1"/>
</dbReference>
<dbReference type="GO" id="GO:0070403">
    <property type="term" value="F:NAD+ binding"/>
    <property type="evidence" value="ECO:0007669"/>
    <property type="project" value="InterPro"/>
</dbReference>
<organism evidence="11 12">
    <name type="scientific">Zymomonas mobilis subsp. mobilis (strain ATCC 10988 / DSM 424 / LMG 404 / NCIMB 8938 / NRRL B-806 / ZM1)</name>
    <dbReference type="NCBI Taxonomy" id="555217"/>
    <lineage>
        <taxon>Bacteria</taxon>
        <taxon>Pseudomonadati</taxon>
        <taxon>Pseudomonadota</taxon>
        <taxon>Alphaproteobacteria</taxon>
        <taxon>Sphingomonadales</taxon>
        <taxon>Zymomonadaceae</taxon>
        <taxon>Zymomonas</taxon>
    </lineage>
</organism>
<comment type="pathway">
    <text evidence="1">Amino-acid biosynthesis; L-tyrosine biosynthesis; (4-hydroxyphenyl)pyruvate from prephenate (NAD(+) route): step 1/1.</text>
</comment>
<dbReference type="RefSeq" id="WP_014500800.1">
    <property type="nucleotide sequence ID" value="NC_017262.1"/>
</dbReference>
<evidence type="ECO:0000256" key="8">
    <source>
        <dbReference type="ARBA" id="ARBA00023141"/>
    </source>
</evidence>
<gene>
    <name evidence="11" type="ordered locus">Zmob_0955</name>
</gene>
<evidence type="ECO:0000256" key="4">
    <source>
        <dbReference type="ARBA" id="ARBA00022498"/>
    </source>
</evidence>
<dbReference type="FunFam" id="3.40.50.720:FF:000208">
    <property type="entry name" value="Prephenate dehydrogenase"/>
    <property type="match status" value="1"/>
</dbReference>
<keyword evidence="5" id="KW-0028">Amino-acid biosynthesis</keyword>
<dbReference type="InterPro" id="IPR046825">
    <property type="entry name" value="PDH_C"/>
</dbReference>
<keyword evidence="4" id="KW-0827">Tyrosine biosynthesis</keyword>